<accession>A0AAW0KSN8</accession>
<evidence type="ECO:0000256" key="1">
    <source>
        <dbReference type="RuleBase" id="RU369102"/>
    </source>
</evidence>
<gene>
    <name evidence="3" type="primary">GST23_11</name>
    <name evidence="3" type="ORF">CFP56_014249</name>
</gene>
<dbReference type="Proteomes" id="UP000237347">
    <property type="component" value="Unassembled WGS sequence"/>
</dbReference>
<comment type="caution">
    <text evidence="3">The sequence shown here is derived from an EMBL/GenBank/DDBJ whole genome shotgun (WGS) entry which is preliminary data.</text>
</comment>
<evidence type="ECO:0000313" key="4">
    <source>
        <dbReference type="Proteomes" id="UP000237347"/>
    </source>
</evidence>
<evidence type="ECO:0000313" key="3">
    <source>
        <dbReference type="EMBL" id="KAK7842182.1"/>
    </source>
</evidence>
<dbReference type="Gene3D" id="1.20.1050.10">
    <property type="match status" value="1"/>
</dbReference>
<comment type="function">
    <text evidence="1">Is involved in the conjugation of reduced glutathione to a wide number of exogenous and endogenous hydrophobic electrophiles.</text>
</comment>
<dbReference type="CDD" id="cd03185">
    <property type="entry name" value="GST_C_Tau"/>
    <property type="match status" value="1"/>
</dbReference>
<dbReference type="GO" id="GO:0006749">
    <property type="term" value="P:glutathione metabolic process"/>
    <property type="evidence" value="ECO:0007669"/>
    <property type="project" value="InterPro"/>
</dbReference>
<dbReference type="GO" id="GO:0004364">
    <property type="term" value="F:glutathione transferase activity"/>
    <property type="evidence" value="ECO:0007669"/>
    <property type="project" value="UniProtKB-UniRule"/>
</dbReference>
<evidence type="ECO:0000259" key="2">
    <source>
        <dbReference type="PROSITE" id="PS50405"/>
    </source>
</evidence>
<comment type="similarity">
    <text evidence="1">Belongs to the GST superfamily.</text>
</comment>
<organism evidence="3 4">
    <name type="scientific">Quercus suber</name>
    <name type="common">Cork oak</name>
    <dbReference type="NCBI Taxonomy" id="58331"/>
    <lineage>
        <taxon>Eukaryota</taxon>
        <taxon>Viridiplantae</taxon>
        <taxon>Streptophyta</taxon>
        <taxon>Embryophyta</taxon>
        <taxon>Tracheophyta</taxon>
        <taxon>Spermatophyta</taxon>
        <taxon>Magnoliopsida</taxon>
        <taxon>eudicotyledons</taxon>
        <taxon>Gunneridae</taxon>
        <taxon>Pentapetalae</taxon>
        <taxon>rosids</taxon>
        <taxon>fabids</taxon>
        <taxon>Fagales</taxon>
        <taxon>Fagaceae</taxon>
        <taxon>Quercus</taxon>
    </lineage>
</organism>
<dbReference type="PANTHER" id="PTHR11260:SF775">
    <property type="entry name" value="GLUTATHIONE S-TRANSFERASE U10"/>
    <property type="match status" value="1"/>
</dbReference>
<proteinExistence type="inferred from homology"/>
<name>A0AAW0KSN8_QUESU</name>
<dbReference type="InterPro" id="IPR045074">
    <property type="entry name" value="GST_C_Tau"/>
</dbReference>
<dbReference type="EC" id="2.5.1.18" evidence="1"/>
<dbReference type="InterPro" id="IPR010987">
    <property type="entry name" value="Glutathione-S-Trfase_C-like"/>
</dbReference>
<protein>
    <recommendedName>
        <fullName evidence="1">Glutathione S-transferase</fullName>
        <ecNumber evidence="1">2.5.1.18</ecNumber>
    </recommendedName>
</protein>
<comment type="catalytic activity">
    <reaction evidence="1">
        <text>RX + glutathione = an S-substituted glutathione + a halide anion + H(+)</text>
        <dbReference type="Rhea" id="RHEA:16437"/>
        <dbReference type="ChEBI" id="CHEBI:15378"/>
        <dbReference type="ChEBI" id="CHEBI:16042"/>
        <dbReference type="ChEBI" id="CHEBI:17792"/>
        <dbReference type="ChEBI" id="CHEBI:57925"/>
        <dbReference type="ChEBI" id="CHEBI:90779"/>
        <dbReference type="EC" id="2.5.1.18"/>
    </reaction>
</comment>
<keyword evidence="1 3" id="KW-0808">Transferase</keyword>
<dbReference type="EMBL" id="PKMF04000225">
    <property type="protein sequence ID" value="KAK7842182.1"/>
    <property type="molecule type" value="Genomic_DNA"/>
</dbReference>
<dbReference type="InterPro" id="IPR036282">
    <property type="entry name" value="Glutathione-S-Trfase_C_sf"/>
</dbReference>
<dbReference type="PANTHER" id="PTHR11260">
    <property type="entry name" value="GLUTATHIONE S-TRANSFERASE, GST, SUPERFAMILY, GST DOMAIN CONTAINING"/>
    <property type="match status" value="1"/>
</dbReference>
<dbReference type="Pfam" id="PF13410">
    <property type="entry name" value="GST_C_2"/>
    <property type="match status" value="1"/>
</dbReference>
<dbReference type="PROSITE" id="PS50405">
    <property type="entry name" value="GST_CTER"/>
    <property type="match status" value="1"/>
</dbReference>
<comment type="subcellular location">
    <subcellularLocation>
        <location evidence="1">Cytoplasm</location>
        <location evidence="1">Cytosol</location>
    </subcellularLocation>
</comment>
<dbReference type="InterPro" id="IPR045073">
    <property type="entry name" value="Omega/Tau-like"/>
</dbReference>
<keyword evidence="4" id="KW-1185">Reference proteome</keyword>
<sequence>MGRSGSGRYLDPKSSTLHISPPLALGLPLSSAKGKMPASLISQTFNYNPIFAAFFRSTKEELDDQNAIKEIAEYLKILGEQALGDKNYFGGDNIGLVDITYGWLCHWFKNMEEMRGVKLLEPSTVHRLHAWAENFKQLPIIKENLPDCTQLLAHGKSFREKLSASALPSN</sequence>
<keyword evidence="1" id="KW-0963">Cytoplasm</keyword>
<reference evidence="3 4" key="1">
    <citation type="journal article" date="2018" name="Sci. Data">
        <title>The draft genome sequence of cork oak.</title>
        <authorList>
            <person name="Ramos A.M."/>
            <person name="Usie A."/>
            <person name="Barbosa P."/>
            <person name="Barros P.M."/>
            <person name="Capote T."/>
            <person name="Chaves I."/>
            <person name="Simoes F."/>
            <person name="Abreu I."/>
            <person name="Carrasquinho I."/>
            <person name="Faro C."/>
            <person name="Guimaraes J.B."/>
            <person name="Mendonca D."/>
            <person name="Nobrega F."/>
            <person name="Rodrigues L."/>
            <person name="Saibo N.J.M."/>
            <person name="Varela M.C."/>
            <person name="Egas C."/>
            <person name="Matos J."/>
            <person name="Miguel C.M."/>
            <person name="Oliveira M.M."/>
            <person name="Ricardo C.P."/>
            <person name="Goncalves S."/>
        </authorList>
    </citation>
    <scope>NUCLEOTIDE SEQUENCE [LARGE SCALE GENOMIC DNA]</scope>
    <source>
        <strain evidence="4">cv. HL8</strain>
    </source>
</reference>
<dbReference type="SUPFAM" id="SSF47616">
    <property type="entry name" value="GST C-terminal domain-like"/>
    <property type="match status" value="1"/>
</dbReference>
<dbReference type="GO" id="GO:0005829">
    <property type="term" value="C:cytosol"/>
    <property type="evidence" value="ECO:0007669"/>
    <property type="project" value="UniProtKB-SubCell"/>
</dbReference>
<feature type="domain" description="GST C-terminal" evidence="2">
    <location>
        <begin position="27"/>
        <end position="158"/>
    </location>
</feature>
<dbReference type="AlphaFoldDB" id="A0AAW0KSN8"/>